<dbReference type="InterPro" id="IPR009057">
    <property type="entry name" value="Homeodomain-like_sf"/>
</dbReference>
<dbReference type="EMBL" id="CAJOBG010000349">
    <property type="protein sequence ID" value="CAF3801580.1"/>
    <property type="molecule type" value="Genomic_DNA"/>
</dbReference>
<organism evidence="1 4">
    <name type="scientific">Rotaria magnacalcarata</name>
    <dbReference type="NCBI Taxonomy" id="392030"/>
    <lineage>
        <taxon>Eukaryota</taxon>
        <taxon>Metazoa</taxon>
        <taxon>Spiralia</taxon>
        <taxon>Gnathifera</taxon>
        <taxon>Rotifera</taxon>
        <taxon>Eurotatoria</taxon>
        <taxon>Bdelloidea</taxon>
        <taxon>Philodinida</taxon>
        <taxon>Philodinidae</taxon>
        <taxon>Rotaria</taxon>
    </lineage>
</organism>
<evidence type="ECO:0000313" key="5">
    <source>
        <dbReference type="Proteomes" id="UP000663866"/>
    </source>
</evidence>
<dbReference type="PANTHER" id="PTHR46068">
    <property type="entry name" value="PROTEIN CBG27172"/>
    <property type="match status" value="1"/>
</dbReference>
<dbReference type="Proteomes" id="UP000663866">
    <property type="component" value="Unassembled WGS sequence"/>
</dbReference>
<gene>
    <name evidence="2" type="ORF">OVN521_LOCUS3904</name>
    <name evidence="3" type="ORF">UXM345_LOCUS9078</name>
    <name evidence="1" type="ORF">WKI299_LOCUS17434</name>
</gene>
<evidence type="ECO:0000313" key="1">
    <source>
        <dbReference type="EMBL" id="CAF2087140.1"/>
    </source>
</evidence>
<accession>A0A816SSY9</accession>
<dbReference type="EMBL" id="CAJOBF010000816">
    <property type="protein sequence ID" value="CAF3873735.1"/>
    <property type="molecule type" value="Genomic_DNA"/>
</dbReference>
<comment type="caution">
    <text evidence="1">The sequence shown here is derived from an EMBL/GenBank/DDBJ whole genome shotgun (WGS) entry which is preliminary data.</text>
</comment>
<dbReference type="PANTHER" id="PTHR46068:SF1">
    <property type="entry name" value="TRANSPOSASE IS30-LIKE HTH DOMAIN-CONTAINING PROTEIN"/>
    <property type="match status" value="1"/>
</dbReference>
<dbReference type="Proteomes" id="UP000663842">
    <property type="component" value="Unassembled WGS sequence"/>
</dbReference>
<proteinExistence type="predicted"/>
<dbReference type="EMBL" id="CAJNRF010006936">
    <property type="protein sequence ID" value="CAF2087140.1"/>
    <property type="molecule type" value="Genomic_DNA"/>
</dbReference>
<sequence>MKSKDTKNVVLRMTDDGMSSLQIAKELRKVVSERTVRRWQHLYRSVGTIDLKIPPARRSARKLANSLAVSKGTIGRLIHDDLHLHFYHVTIQPNLKGEHKQGRVSFAYWIRKSLRKQDQEKILFFDEKYFELDGMYNRQNDRFILLVDRMLMNIKE</sequence>
<evidence type="ECO:0000313" key="2">
    <source>
        <dbReference type="EMBL" id="CAF3801580.1"/>
    </source>
</evidence>
<evidence type="ECO:0000313" key="4">
    <source>
        <dbReference type="Proteomes" id="UP000663856"/>
    </source>
</evidence>
<dbReference type="AlphaFoldDB" id="A0A816SSY9"/>
<dbReference type="Pfam" id="PF13384">
    <property type="entry name" value="HTH_23"/>
    <property type="match status" value="1"/>
</dbReference>
<reference evidence="1" key="1">
    <citation type="submission" date="2021-02" db="EMBL/GenBank/DDBJ databases">
        <authorList>
            <person name="Nowell W R."/>
        </authorList>
    </citation>
    <scope>NUCLEOTIDE SEQUENCE</scope>
</reference>
<dbReference type="Proteomes" id="UP000663856">
    <property type="component" value="Unassembled WGS sequence"/>
</dbReference>
<evidence type="ECO:0000313" key="3">
    <source>
        <dbReference type="EMBL" id="CAF3873735.1"/>
    </source>
</evidence>
<dbReference type="SUPFAM" id="SSF46689">
    <property type="entry name" value="Homeodomain-like"/>
    <property type="match status" value="1"/>
</dbReference>
<protein>
    <submittedName>
        <fullName evidence="1">Uncharacterized protein</fullName>
    </submittedName>
</protein>
<keyword evidence="5" id="KW-1185">Reference proteome</keyword>
<name>A0A816SSY9_9BILA</name>